<dbReference type="InterPro" id="IPR036388">
    <property type="entry name" value="WH-like_DNA-bd_sf"/>
</dbReference>
<dbReference type="Proteomes" id="UP000624404">
    <property type="component" value="Unassembled WGS sequence"/>
</dbReference>
<evidence type="ECO:0000256" key="1">
    <source>
        <dbReference type="SAM" id="Coils"/>
    </source>
</evidence>
<evidence type="ECO:0000313" key="4">
    <source>
        <dbReference type="Proteomes" id="UP000624404"/>
    </source>
</evidence>
<keyword evidence="1" id="KW-0175">Coiled coil</keyword>
<evidence type="ECO:0000313" key="3">
    <source>
        <dbReference type="EMBL" id="CAD6440074.1"/>
    </source>
</evidence>
<reference evidence="3" key="1">
    <citation type="submission" date="2020-10" db="EMBL/GenBank/DDBJ databases">
        <authorList>
            <person name="Kusch S."/>
        </authorList>
    </citation>
    <scope>NUCLEOTIDE SEQUENCE</scope>
    <source>
        <strain evidence="3">SwB9</strain>
    </source>
</reference>
<dbReference type="InterPro" id="IPR036390">
    <property type="entry name" value="WH_DNA-bd_sf"/>
</dbReference>
<evidence type="ECO:0000259" key="2">
    <source>
        <dbReference type="Pfam" id="PF08100"/>
    </source>
</evidence>
<dbReference type="OrthoDB" id="2410195at2759"/>
<dbReference type="PANTHER" id="PTHR43712">
    <property type="entry name" value="PUTATIVE (AFU_ORTHOLOGUE AFUA_4G14580)-RELATED"/>
    <property type="match status" value="1"/>
</dbReference>
<feature type="domain" description="O-methyltransferase dimerisation" evidence="2">
    <location>
        <begin position="59"/>
        <end position="121"/>
    </location>
</feature>
<dbReference type="Gene3D" id="1.10.10.10">
    <property type="entry name" value="Winged helix-like DNA-binding domain superfamily/Winged helix DNA-binding domain"/>
    <property type="match status" value="1"/>
</dbReference>
<feature type="coiled-coil region" evidence="1">
    <location>
        <begin position="1"/>
        <end position="29"/>
    </location>
</feature>
<accession>A0A8H2VLR4</accession>
<dbReference type="PANTHER" id="PTHR43712:SF1">
    <property type="entry name" value="HYPOTHETICAL O-METHYLTRANSFERASE (EUROFUNG)-RELATED"/>
    <property type="match status" value="1"/>
</dbReference>
<dbReference type="InterPro" id="IPR012967">
    <property type="entry name" value="COMT_dimerisation"/>
</dbReference>
<dbReference type="GO" id="GO:0046983">
    <property type="term" value="F:protein dimerization activity"/>
    <property type="evidence" value="ECO:0007669"/>
    <property type="project" value="InterPro"/>
</dbReference>
<dbReference type="EMBL" id="CAJHIA010000002">
    <property type="protein sequence ID" value="CAD6440074.1"/>
    <property type="molecule type" value="Genomic_DNA"/>
</dbReference>
<keyword evidence="4" id="KW-1185">Reference proteome</keyword>
<comment type="caution">
    <text evidence="3">The sequence shown here is derived from an EMBL/GenBank/DDBJ whole genome shotgun (WGS) entry which is preliminary data.</text>
</comment>
<name>A0A8H2VLR4_9HELO</name>
<dbReference type="SUPFAM" id="SSF46785">
    <property type="entry name" value="Winged helix' DNA-binding domain"/>
    <property type="match status" value="1"/>
</dbReference>
<protein>
    <submittedName>
        <fullName evidence="3">2b2ebd96-83dd-44b4-a025-da54e20bd533</fullName>
    </submittedName>
</protein>
<proteinExistence type="predicted"/>
<dbReference type="AlphaFoldDB" id="A0A8H2VLR4"/>
<gene>
    <name evidence="3" type="ORF">SCLTRI_LOCUS695</name>
</gene>
<organism evidence="3 4">
    <name type="scientific">Sclerotinia trifoliorum</name>
    <dbReference type="NCBI Taxonomy" id="28548"/>
    <lineage>
        <taxon>Eukaryota</taxon>
        <taxon>Fungi</taxon>
        <taxon>Dikarya</taxon>
        <taxon>Ascomycota</taxon>
        <taxon>Pezizomycotina</taxon>
        <taxon>Leotiomycetes</taxon>
        <taxon>Helotiales</taxon>
        <taxon>Sclerotiniaceae</taxon>
        <taxon>Sclerotinia</taxon>
    </lineage>
</organism>
<sequence length="149" mass="17001">MEALITQTKQLAENANETTRQQLIEQLRELIYSLETEDDTMQRLLYRQLEIVMIRVGEDLGLFELPSSSANPLIIEELSQETGAAPVLLGRILRYLASMKLINKTGKYQYTSTKITRTLAVSGNKAGIYHQFEDEDCGDRRSDYRARIA</sequence>
<dbReference type="Pfam" id="PF08100">
    <property type="entry name" value="Dimerisation"/>
    <property type="match status" value="1"/>
</dbReference>